<dbReference type="GO" id="GO:0005524">
    <property type="term" value="F:ATP binding"/>
    <property type="evidence" value="ECO:0007669"/>
    <property type="project" value="UniProtKB-UniRule"/>
</dbReference>
<feature type="binding site" evidence="8">
    <location>
        <position position="544"/>
    </location>
    <ligand>
        <name>substrate</name>
    </ligand>
</feature>
<evidence type="ECO:0000256" key="3">
    <source>
        <dbReference type="ARBA" id="ARBA00022723"/>
    </source>
</evidence>
<keyword evidence="5 8" id="KW-0658">Purine biosynthesis</keyword>
<dbReference type="InterPro" id="IPR041609">
    <property type="entry name" value="PurL_linker"/>
</dbReference>
<dbReference type="Gene3D" id="3.90.650.10">
    <property type="entry name" value="PurM-like C-terminal domain"/>
    <property type="match status" value="2"/>
</dbReference>
<feature type="domain" description="PurM-like N-terminal" evidence="9">
    <location>
        <begin position="447"/>
        <end position="566"/>
    </location>
</feature>
<keyword evidence="2 8" id="KW-0436">Ligase</keyword>
<dbReference type="CDD" id="cd02204">
    <property type="entry name" value="PurL_repeat2"/>
    <property type="match status" value="1"/>
</dbReference>
<comment type="subcellular location">
    <subcellularLocation>
        <location evidence="8">Cytoplasm</location>
    </subcellularLocation>
</comment>
<dbReference type="Pfam" id="PF02769">
    <property type="entry name" value="AIRS_C"/>
    <property type="match status" value="2"/>
</dbReference>
<dbReference type="FunFam" id="3.30.1330.10:FF:000004">
    <property type="entry name" value="Phosphoribosylformylglycinamidine synthase subunit PurL"/>
    <property type="match status" value="1"/>
</dbReference>
<comment type="caution">
    <text evidence="12">The sequence shown here is derived from an EMBL/GenBank/DDBJ whole genome shotgun (WGS) entry which is preliminary data.</text>
</comment>
<evidence type="ECO:0000256" key="7">
    <source>
        <dbReference type="ARBA" id="ARBA00022842"/>
    </source>
</evidence>
<evidence type="ECO:0000259" key="10">
    <source>
        <dbReference type="Pfam" id="PF02769"/>
    </source>
</evidence>
<dbReference type="EC" id="6.3.5.3" evidence="8"/>
<keyword evidence="6 8" id="KW-0067">ATP-binding</keyword>
<feature type="active site" description="Proton acceptor" evidence="8">
    <location>
        <position position="102"/>
    </location>
</feature>
<dbReference type="GO" id="GO:0005737">
    <property type="term" value="C:cytoplasm"/>
    <property type="evidence" value="ECO:0007669"/>
    <property type="project" value="UniProtKB-SubCell"/>
</dbReference>
<feature type="binding site" evidence="8">
    <location>
        <begin position="101"/>
        <end position="104"/>
    </location>
    <ligand>
        <name>substrate</name>
    </ligand>
</feature>
<feature type="binding site" evidence="8">
    <location>
        <position position="59"/>
    </location>
    <ligand>
        <name>ATP</name>
        <dbReference type="ChEBI" id="CHEBI:30616"/>
    </ligand>
</feature>
<feature type="binding site" evidence="8">
    <location>
        <position position="248"/>
    </location>
    <ligand>
        <name>substrate</name>
    </ligand>
</feature>
<sequence>MTTNVRNEPTPQQIADEKIYRTFGLTDEEYDKVVQLMGRKPNYVETGIYSVMWSEHCSYKSSRPILKKFPTQAPHVLQGPGENAGIIDIGDNLAVSFKIESHNHPSAIEPYQGAATGVGGIIRDVFTMGARPIALLNSLRFGEIDGADNAHNRYLFGNVVAGIAGYGNCIGIPTVGGEVVFDDRYKYNPLVNAMCVGLLTHDEIAKGTASGVGNPVLAVGARTGRDGIHGATFASTEDPHSKERSAVQVGDPFMEKLLLEACLELIATGAVVGIQDMGAAGLTSSSSEMAARAGSGLELDMLKVPRREEGMTPYELMLSESQERMLVVMEKGKEHIAEEIFRKWNLEATVIGKVTDDGKLRLTEGDEVVAEIEVTTLVDDAPVYHRPSARPAYLDETLSFDPASIALPENFTETLHTLLGTPTIASKEYVYSQYDYMVRTSTVVRPGSDAAVVAIRGTRKALAMSTDGNGRYVYLNPRRGGQHAIAEAARNVVCSGGKPLAVTDCLNYSSPEKPEIFYQFEESCAGMSEACTALATPVISGNVSLYNQTNDLDIYPTPIIGMVGLVEDLDHITTQEFKQAGNRILLVGPSDTAGLGGSEYLRVVHGQIAGDAPALDLNVEKALQTAVLTAIQEGRIRAAHDLAEGGLAVALSESCIGGKLGATIELNSTQRLDEVLFGEAGSRILVEVAPEQLSGVEALFAKAGVSSTVLGTVGGDRLEIRVNGEAVISDAVTHLESTWRGAIPCLMK</sequence>
<feature type="active site" evidence="8">
    <location>
        <position position="56"/>
    </location>
</feature>
<dbReference type="SUPFAM" id="SSF55326">
    <property type="entry name" value="PurM N-terminal domain-like"/>
    <property type="match status" value="2"/>
</dbReference>
<dbReference type="NCBIfam" id="NF002290">
    <property type="entry name" value="PRK01213.1"/>
    <property type="match status" value="1"/>
</dbReference>
<evidence type="ECO:0000256" key="5">
    <source>
        <dbReference type="ARBA" id="ARBA00022755"/>
    </source>
</evidence>
<dbReference type="PANTHER" id="PTHR43555">
    <property type="entry name" value="PHOSPHORIBOSYLFORMYLGLYCINAMIDINE SYNTHASE SUBUNIT PURL"/>
    <property type="match status" value="1"/>
</dbReference>
<evidence type="ECO:0000259" key="11">
    <source>
        <dbReference type="Pfam" id="PF18072"/>
    </source>
</evidence>
<keyword evidence="3 8" id="KW-0479">Metal-binding</keyword>
<gene>
    <name evidence="8" type="primary">purL</name>
    <name evidence="12" type="ORF">EL26_20295</name>
</gene>
<dbReference type="Pfam" id="PF18072">
    <property type="entry name" value="FGAR-AT_linker"/>
    <property type="match status" value="1"/>
</dbReference>
<evidence type="ECO:0000313" key="12">
    <source>
        <dbReference type="EMBL" id="KEO81542.1"/>
    </source>
</evidence>
<feature type="binding site" evidence="8">
    <location>
        <position position="124"/>
    </location>
    <ligand>
        <name>Mg(2+)</name>
        <dbReference type="ChEBI" id="CHEBI:18420"/>
        <label>2</label>
    </ligand>
</feature>
<dbReference type="Gene3D" id="3.30.1330.10">
    <property type="entry name" value="PurM-like, N-terminal domain"/>
    <property type="match status" value="2"/>
</dbReference>
<organism evidence="12 13">
    <name type="scientific">Tumebacillus flagellatus</name>
    <dbReference type="NCBI Taxonomy" id="1157490"/>
    <lineage>
        <taxon>Bacteria</taxon>
        <taxon>Bacillati</taxon>
        <taxon>Bacillota</taxon>
        <taxon>Bacilli</taxon>
        <taxon>Bacillales</taxon>
        <taxon>Alicyclobacillaceae</taxon>
        <taxon>Tumebacillus</taxon>
    </lineage>
</organism>
<comment type="function">
    <text evidence="8">Part of the phosphoribosylformylglycinamidine synthase complex involved in the purines biosynthetic pathway. Catalyzes the ATP-dependent conversion of formylglycinamide ribonucleotide (FGAR) and glutamine to yield formylglycinamidine ribonucleotide (FGAM) and glutamate. The FGAM synthase complex is composed of three subunits. PurQ produces an ammonia molecule by converting glutamine to glutamate. PurL transfers the ammonia molecule to FGAR to form FGAM in an ATP-dependent manner. PurS interacts with PurQ and PurL and is thought to assist in the transfer of the ammonia molecule from PurQ to PurL.</text>
</comment>
<dbReference type="SUPFAM" id="SSF56042">
    <property type="entry name" value="PurM C-terminal domain-like"/>
    <property type="match status" value="2"/>
</dbReference>
<evidence type="ECO:0000313" key="13">
    <source>
        <dbReference type="Proteomes" id="UP000027931"/>
    </source>
</evidence>
<comment type="pathway">
    <text evidence="8">Purine metabolism; IMP biosynthesis via de novo pathway; 5-amino-1-(5-phospho-D-ribosyl)imidazole from N(2)-formyl-N(1)-(5-phospho-D-ribosyl)glycinamide: step 1/2.</text>
</comment>
<dbReference type="Proteomes" id="UP000027931">
    <property type="component" value="Unassembled WGS sequence"/>
</dbReference>
<dbReference type="InterPro" id="IPR010074">
    <property type="entry name" value="PRibForGlyAmidine_synth_PurL"/>
</dbReference>
<dbReference type="InterPro" id="IPR036676">
    <property type="entry name" value="PurM-like_C_sf"/>
</dbReference>
<dbReference type="NCBIfam" id="TIGR01736">
    <property type="entry name" value="FGAM_synth_II"/>
    <property type="match status" value="1"/>
</dbReference>
<feature type="domain" description="PurM-like C-terminal" evidence="10">
    <location>
        <begin position="579"/>
        <end position="721"/>
    </location>
</feature>
<feature type="binding site" evidence="8">
    <location>
        <position position="123"/>
    </location>
    <ligand>
        <name>substrate</name>
    </ligand>
</feature>
<comment type="similarity">
    <text evidence="8">Belongs to the FGAMS family.</text>
</comment>
<dbReference type="InterPro" id="IPR010918">
    <property type="entry name" value="PurM-like_C_dom"/>
</dbReference>
<dbReference type="GO" id="GO:0000287">
    <property type="term" value="F:magnesium ion binding"/>
    <property type="evidence" value="ECO:0007669"/>
    <property type="project" value="UniProtKB-UniRule"/>
</dbReference>
<feature type="binding site" evidence="8">
    <location>
        <position position="541"/>
    </location>
    <ligand>
        <name>ATP</name>
        <dbReference type="ChEBI" id="CHEBI:30616"/>
    </ligand>
</feature>
<feature type="binding site" evidence="8">
    <location>
        <position position="100"/>
    </location>
    <ligand>
        <name>Mg(2+)</name>
        <dbReference type="ChEBI" id="CHEBI:18420"/>
        <label>1</label>
    </ligand>
</feature>
<feature type="binding site" evidence="8">
    <location>
        <position position="542"/>
    </location>
    <ligand>
        <name>Mg(2+)</name>
        <dbReference type="ChEBI" id="CHEBI:18420"/>
        <label>1</label>
    </ligand>
</feature>
<dbReference type="EMBL" id="JMIR01000036">
    <property type="protein sequence ID" value="KEO81542.1"/>
    <property type="molecule type" value="Genomic_DNA"/>
</dbReference>
<evidence type="ECO:0000259" key="9">
    <source>
        <dbReference type="Pfam" id="PF00586"/>
    </source>
</evidence>
<feature type="binding site" evidence="8">
    <location>
        <position position="276"/>
    </location>
    <ligand>
        <name>Mg(2+)</name>
        <dbReference type="ChEBI" id="CHEBI:18420"/>
        <label>2</label>
    </ligand>
</feature>
<comment type="subunit">
    <text evidence="8">Monomer. Part of the FGAM synthase complex composed of 1 PurL, 1 PurQ and 2 PurS subunits.</text>
</comment>
<dbReference type="InterPro" id="IPR036921">
    <property type="entry name" value="PurM-like_N_sf"/>
</dbReference>
<dbReference type="GO" id="GO:0004642">
    <property type="term" value="F:phosphoribosylformylglycinamidine synthase activity"/>
    <property type="evidence" value="ECO:0007669"/>
    <property type="project" value="UniProtKB-UniRule"/>
</dbReference>
<proteinExistence type="inferred from homology"/>
<evidence type="ECO:0000256" key="2">
    <source>
        <dbReference type="ARBA" id="ARBA00022598"/>
    </source>
</evidence>
<reference evidence="12 13" key="1">
    <citation type="journal article" date="2013" name="Int. J. Syst. Evol. Microbiol.">
        <title>Tumebacillus flagellatus sp. nov., an alpha-amylase/pullulanase-producing bacterium isolated from cassava wastewater.</title>
        <authorList>
            <person name="Wang Q."/>
            <person name="Xie N."/>
            <person name="Qin Y."/>
            <person name="Shen N."/>
            <person name="Zhu J."/>
            <person name="Mi H."/>
            <person name="Huang R."/>
        </authorList>
    </citation>
    <scope>NUCLEOTIDE SEQUENCE [LARGE SCALE GENOMIC DNA]</scope>
    <source>
        <strain evidence="12 13">GST4</strain>
    </source>
</reference>
<dbReference type="GO" id="GO:0006189">
    <property type="term" value="P:'de novo' IMP biosynthetic process"/>
    <property type="evidence" value="ECO:0007669"/>
    <property type="project" value="UniProtKB-UniRule"/>
</dbReference>
<comment type="catalytic activity">
    <reaction evidence="8">
        <text>N(2)-formyl-N(1)-(5-phospho-beta-D-ribosyl)glycinamide + L-glutamine + ATP + H2O = 2-formamido-N(1)-(5-O-phospho-beta-D-ribosyl)acetamidine + L-glutamate + ADP + phosphate + H(+)</text>
        <dbReference type="Rhea" id="RHEA:17129"/>
        <dbReference type="ChEBI" id="CHEBI:15377"/>
        <dbReference type="ChEBI" id="CHEBI:15378"/>
        <dbReference type="ChEBI" id="CHEBI:29985"/>
        <dbReference type="ChEBI" id="CHEBI:30616"/>
        <dbReference type="ChEBI" id="CHEBI:43474"/>
        <dbReference type="ChEBI" id="CHEBI:58359"/>
        <dbReference type="ChEBI" id="CHEBI:147286"/>
        <dbReference type="ChEBI" id="CHEBI:147287"/>
        <dbReference type="ChEBI" id="CHEBI:456216"/>
        <dbReference type="EC" id="6.3.5.3"/>
    </reaction>
</comment>
<name>A0A074M6C5_9BACL</name>
<keyword evidence="1 8" id="KW-0963">Cytoplasm</keyword>
<dbReference type="InterPro" id="IPR016188">
    <property type="entry name" value="PurM-like_N"/>
</dbReference>
<evidence type="ECO:0000256" key="6">
    <source>
        <dbReference type="ARBA" id="ARBA00022840"/>
    </source>
</evidence>
<evidence type="ECO:0000256" key="8">
    <source>
        <dbReference type="HAMAP-Rule" id="MF_00420"/>
    </source>
</evidence>
<dbReference type="CDD" id="cd02203">
    <property type="entry name" value="PurL_repeat1"/>
    <property type="match status" value="1"/>
</dbReference>
<dbReference type="OrthoDB" id="9804441at2"/>
<dbReference type="PIRSF" id="PIRSF001587">
    <property type="entry name" value="FGAM_synthase_II"/>
    <property type="match status" value="1"/>
</dbReference>
<keyword evidence="4 8" id="KW-0547">Nucleotide-binding</keyword>
<protein>
    <recommendedName>
        <fullName evidence="8">Phosphoribosylformylglycinamidine synthase subunit PurL</fullName>
        <shortName evidence="8">FGAM synthase</shortName>
        <ecNumber evidence="8">6.3.5.3</ecNumber>
    </recommendedName>
    <alternativeName>
        <fullName evidence="8">Formylglycinamide ribonucleotide amidotransferase subunit II</fullName>
        <shortName evidence="8">FGAR amidotransferase II</shortName>
        <shortName evidence="8">FGAR-AT II</shortName>
    </alternativeName>
    <alternativeName>
        <fullName evidence="8">Glutamine amidotransferase PurL</fullName>
    </alternativeName>
    <alternativeName>
        <fullName evidence="8">Phosphoribosylformylglycinamidine synthase subunit II</fullName>
    </alternativeName>
</protein>
<feature type="binding site" evidence="8">
    <location>
        <position position="504"/>
    </location>
    <ligand>
        <name>ATP</name>
        <dbReference type="ChEBI" id="CHEBI:30616"/>
    </ligand>
</feature>
<dbReference type="HAMAP" id="MF_00420">
    <property type="entry name" value="PurL_2"/>
    <property type="match status" value="1"/>
</dbReference>
<dbReference type="UniPathway" id="UPA00074">
    <property type="reaction ID" value="UER00128"/>
</dbReference>
<accession>A0A074M6C5</accession>
<dbReference type="RefSeq" id="WP_038092906.1">
    <property type="nucleotide sequence ID" value="NZ_JMIR01000036.1"/>
</dbReference>
<keyword evidence="7 8" id="KW-0460">Magnesium</keyword>
<keyword evidence="13" id="KW-1185">Reference proteome</keyword>
<evidence type="ECO:0000256" key="1">
    <source>
        <dbReference type="ARBA" id="ARBA00022490"/>
    </source>
</evidence>
<evidence type="ECO:0000256" key="4">
    <source>
        <dbReference type="ARBA" id="ARBA00022741"/>
    </source>
</evidence>
<dbReference type="PANTHER" id="PTHR43555:SF1">
    <property type="entry name" value="PHOSPHORIBOSYLFORMYLGLYCINAMIDINE SYNTHASE SUBUNIT PURL"/>
    <property type="match status" value="1"/>
</dbReference>
<feature type="binding site" evidence="8">
    <location>
        <begin position="320"/>
        <end position="322"/>
    </location>
    <ligand>
        <name>substrate</name>
    </ligand>
</feature>
<dbReference type="eggNOG" id="COG0046">
    <property type="taxonomic scope" value="Bacteria"/>
</dbReference>
<dbReference type="STRING" id="1157490.EL26_20295"/>
<feature type="domain" description="PurM-like N-terminal" evidence="9">
    <location>
        <begin position="81"/>
        <end position="198"/>
    </location>
</feature>
<dbReference type="AlphaFoldDB" id="A0A074M6C5"/>
<feature type="binding site" evidence="8">
    <location>
        <position position="98"/>
    </location>
    <ligand>
        <name>ATP</name>
        <dbReference type="ChEBI" id="CHEBI:30616"/>
    </ligand>
</feature>
<comment type="caution">
    <text evidence="8">Lacks conserved residue(s) required for the propagation of feature annotation.</text>
</comment>
<feature type="domain" description="PurM-like C-terminal" evidence="10">
    <location>
        <begin position="212"/>
        <end position="363"/>
    </location>
</feature>
<dbReference type="Pfam" id="PF00586">
    <property type="entry name" value="AIRS"/>
    <property type="match status" value="2"/>
</dbReference>
<feature type="domain" description="Phosphoribosylformylglycinamidine synthase linker" evidence="11">
    <location>
        <begin position="14"/>
        <end position="60"/>
    </location>
</feature>